<keyword evidence="2" id="KW-1185">Reference proteome</keyword>
<protein>
    <submittedName>
        <fullName evidence="1">Uncharacterized protein</fullName>
    </submittedName>
</protein>
<reference evidence="1 2" key="1">
    <citation type="journal article" date="2015" name="Sci. Rep.">
        <title>The power of single molecule real-time sequencing technology in the de novo assembly of a eukaryotic genome.</title>
        <authorList>
            <person name="Sakai H."/>
            <person name="Naito K."/>
            <person name="Ogiso-Tanaka E."/>
            <person name="Takahashi Y."/>
            <person name="Iseki K."/>
            <person name="Muto C."/>
            <person name="Satou K."/>
            <person name="Teruya K."/>
            <person name="Shiroma A."/>
            <person name="Shimoji M."/>
            <person name="Hirano T."/>
            <person name="Itoh T."/>
            <person name="Kaga A."/>
            <person name="Tomooka N."/>
        </authorList>
    </citation>
    <scope>NUCLEOTIDE SEQUENCE [LARGE SCALE GENOMIC DNA]</scope>
    <source>
        <strain evidence="2">cv. Shumari</strain>
    </source>
</reference>
<sequence length="70" mass="8151">LFIYFSGMFYISPLLVPTHFIHFKSCPKCKTMLGLQNPMNMNKGFIVLLPLNSSFFILKVFNQSNETSWK</sequence>
<dbReference type="EMBL" id="AP015043">
    <property type="protein sequence ID" value="BAT99764.1"/>
    <property type="molecule type" value="Genomic_DNA"/>
</dbReference>
<feature type="non-terminal residue" evidence="1">
    <location>
        <position position="1"/>
    </location>
</feature>
<gene>
    <name evidence="1" type="primary">Vigan.10G127600</name>
    <name evidence="1" type="ORF">VIGAN_10127600</name>
</gene>
<dbReference type="Proteomes" id="UP000291084">
    <property type="component" value="Chromosome 10"/>
</dbReference>
<evidence type="ECO:0000313" key="2">
    <source>
        <dbReference type="Proteomes" id="UP000291084"/>
    </source>
</evidence>
<accession>A0A0S3T3P1</accession>
<organism evidence="1 2">
    <name type="scientific">Vigna angularis var. angularis</name>
    <dbReference type="NCBI Taxonomy" id="157739"/>
    <lineage>
        <taxon>Eukaryota</taxon>
        <taxon>Viridiplantae</taxon>
        <taxon>Streptophyta</taxon>
        <taxon>Embryophyta</taxon>
        <taxon>Tracheophyta</taxon>
        <taxon>Spermatophyta</taxon>
        <taxon>Magnoliopsida</taxon>
        <taxon>eudicotyledons</taxon>
        <taxon>Gunneridae</taxon>
        <taxon>Pentapetalae</taxon>
        <taxon>rosids</taxon>
        <taxon>fabids</taxon>
        <taxon>Fabales</taxon>
        <taxon>Fabaceae</taxon>
        <taxon>Papilionoideae</taxon>
        <taxon>50 kb inversion clade</taxon>
        <taxon>NPAAA clade</taxon>
        <taxon>indigoferoid/millettioid clade</taxon>
        <taxon>Phaseoleae</taxon>
        <taxon>Vigna</taxon>
    </lineage>
</organism>
<dbReference type="AlphaFoldDB" id="A0A0S3T3P1"/>
<proteinExistence type="predicted"/>
<name>A0A0S3T3P1_PHAAN</name>
<evidence type="ECO:0000313" key="1">
    <source>
        <dbReference type="EMBL" id="BAT99764.1"/>
    </source>
</evidence>